<keyword evidence="7" id="KW-1185">Reference proteome</keyword>
<dbReference type="InterPro" id="IPR001638">
    <property type="entry name" value="Solute-binding_3/MltF_N"/>
</dbReference>
<evidence type="ECO:0000313" key="7">
    <source>
        <dbReference type="Proteomes" id="UP000632377"/>
    </source>
</evidence>
<reference evidence="6 7" key="1">
    <citation type="submission" date="2021-01" db="EMBL/GenBank/DDBJ databases">
        <title>Genome public.</title>
        <authorList>
            <person name="Liu C."/>
            <person name="Sun Q."/>
        </authorList>
    </citation>
    <scope>NUCLEOTIDE SEQUENCE [LARGE SCALE GENOMIC DNA]</scope>
    <source>
        <strain evidence="6 7">YIM B02515</strain>
    </source>
</reference>
<name>A0ABS1T630_9CLOT</name>
<sequence length="322" mass="34785">MTRLKKLLTTVTASFIAVSLTACSQANNSSKTTSSDSAAKATLNIGAINSVDVVPIVIANEKGFFKKEGIDVKFQPFKSSQDRDTAFQAGNLDGVICDEIAIALYQNSDFDVKITGITNGDFMLIANPQSGIKSINDIKGKSVAISQKTSIEYVLDKMLEKSSMQPADVKKSIVPAVPTRLEMLRNNKVDAALLPEPFSTAAIKDGGILLGTATKMAHYPSVTAFSQKAIDSKTSEIKAFYKAYNDAVEYINSTSISEYEATIIKTVGYPDDMKGKIKLPEFKKNALPSEDEVKSAIDWTVKNGIVKKTLTPKDVMSDVGVK</sequence>
<evidence type="ECO:0000256" key="3">
    <source>
        <dbReference type="ARBA" id="ARBA00022729"/>
    </source>
</evidence>
<feature type="chain" id="PRO_5045796826" evidence="4">
    <location>
        <begin position="25"/>
        <end position="322"/>
    </location>
</feature>
<proteinExistence type="inferred from homology"/>
<dbReference type="Gene3D" id="3.40.190.10">
    <property type="entry name" value="Periplasmic binding protein-like II"/>
    <property type="match status" value="2"/>
</dbReference>
<feature type="domain" description="Solute-binding protein family 3/N-terminal" evidence="5">
    <location>
        <begin position="42"/>
        <end position="263"/>
    </location>
</feature>
<dbReference type="Pfam" id="PF13379">
    <property type="entry name" value="NMT1_2"/>
    <property type="match status" value="1"/>
</dbReference>
<evidence type="ECO:0000256" key="4">
    <source>
        <dbReference type="SAM" id="SignalP"/>
    </source>
</evidence>
<gene>
    <name evidence="6" type="ORF">JK636_03340</name>
</gene>
<protein>
    <submittedName>
        <fullName evidence="6">ABC transporter substrate-binding protein</fullName>
    </submittedName>
</protein>
<comment type="caution">
    <text evidence="6">The sequence shown here is derived from an EMBL/GenBank/DDBJ whole genome shotgun (WGS) entry which is preliminary data.</text>
</comment>
<comment type="subcellular location">
    <subcellularLocation>
        <location evidence="1">Periplasm</location>
    </subcellularLocation>
</comment>
<dbReference type="PANTHER" id="PTHR30024:SF47">
    <property type="entry name" value="TAURINE-BINDING PERIPLASMIC PROTEIN"/>
    <property type="match status" value="1"/>
</dbReference>
<comment type="similarity">
    <text evidence="2">Belongs to the bacterial solute-binding protein SsuA/TauA family.</text>
</comment>
<dbReference type="SMART" id="SM00062">
    <property type="entry name" value="PBPb"/>
    <property type="match status" value="1"/>
</dbReference>
<evidence type="ECO:0000256" key="2">
    <source>
        <dbReference type="ARBA" id="ARBA00010742"/>
    </source>
</evidence>
<dbReference type="SUPFAM" id="SSF53850">
    <property type="entry name" value="Periplasmic binding protein-like II"/>
    <property type="match status" value="1"/>
</dbReference>
<keyword evidence="3 4" id="KW-0732">Signal</keyword>
<organism evidence="6 7">
    <name type="scientific">Clostridium rhizosphaerae</name>
    <dbReference type="NCBI Taxonomy" id="2803861"/>
    <lineage>
        <taxon>Bacteria</taxon>
        <taxon>Bacillati</taxon>
        <taxon>Bacillota</taxon>
        <taxon>Clostridia</taxon>
        <taxon>Eubacteriales</taxon>
        <taxon>Clostridiaceae</taxon>
        <taxon>Clostridium</taxon>
    </lineage>
</organism>
<dbReference type="EMBL" id="JAESWC010000002">
    <property type="protein sequence ID" value="MBL4934790.1"/>
    <property type="molecule type" value="Genomic_DNA"/>
</dbReference>
<evidence type="ECO:0000256" key="1">
    <source>
        <dbReference type="ARBA" id="ARBA00004418"/>
    </source>
</evidence>
<dbReference type="Proteomes" id="UP000632377">
    <property type="component" value="Unassembled WGS sequence"/>
</dbReference>
<dbReference type="PROSITE" id="PS51257">
    <property type="entry name" value="PROKAR_LIPOPROTEIN"/>
    <property type="match status" value="1"/>
</dbReference>
<evidence type="ECO:0000313" key="6">
    <source>
        <dbReference type="EMBL" id="MBL4934790.1"/>
    </source>
</evidence>
<dbReference type="RefSeq" id="WP_202747435.1">
    <property type="nucleotide sequence ID" value="NZ_JAESWC010000002.1"/>
</dbReference>
<evidence type="ECO:0000259" key="5">
    <source>
        <dbReference type="SMART" id="SM00062"/>
    </source>
</evidence>
<dbReference type="PANTHER" id="PTHR30024">
    <property type="entry name" value="ALIPHATIC SULFONATES-BINDING PROTEIN-RELATED"/>
    <property type="match status" value="1"/>
</dbReference>
<accession>A0ABS1T630</accession>
<feature type="signal peptide" evidence="4">
    <location>
        <begin position="1"/>
        <end position="24"/>
    </location>
</feature>